<proteinExistence type="inferred from homology"/>
<evidence type="ECO:0000256" key="4">
    <source>
        <dbReference type="ARBA" id="ARBA00022475"/>
    </source>
</evidence>
<keyword evidence="6 8" id="KW-1133">Transmembrane helix</keyword>
<evidence type="ECO:0000256" key="8">
    <source>
        <dbReference type="SAM" id="Phobius"/>
    </source>
</evidence>
<reference evidence="9 10" key="1">
    <citation type="submission" date="2015-09" db="EMBL/GenBank/DDBJ databases">
        <title>Draft genome sequence of Alicyclobacillus ferrooxydans DSM 22381.</title>
        <authorList>
            <person name="Hemp J."/>
        </authorList>
    </citation>
    <scope>NUCLEOTIDE SEQUENCE [LARGE SCALE GENOMIC DNA]</scope>
    <source>
        <strain evidence="9 10">TC-34</strain>
    </source>
</reference>
<evidence type="ECO:0000256" key="3">
    <source>
        <dbReference type="ARBA" id="ARBA00022448"/>
    </source>
</evidence>
<dbReference type="PATRIC" id="fig|471514.4.peg.1841"/>
<dbReference type="SUPFAM" id="SSF81345">
    <property type="entry name" value="ABC transporter involved in vitamin B12 uptake, BtuC"/>
    <property type="match status" value="1"/>
</dbReference>
<accession>A0A0P9C712</accession>
<feature type="transmembrane region" description="Helical" evidence="8">
    <location>
        <begin position="146"/>
        <end position="173"/>
    </location>
</feature>
<evidence type="ECO:0000313" key="10">
    <source>
        <dbReference type="Proteomes" id="UP000050482"/>
    </source>
</evidence>
<dbReference type="Pfam" id="PF01032">
    <property type="entry name" value="FecCD"/>
    <property type="match status" value="1"/>
</dbReference>
<evidence type="ECO:0000256" key="1">
    <source>
        <dbReference type="ARBA" id="ARBA00004651"/>
    </source>
</evidence>
<comment type="similarity">
    <text evidence="2">Belongs to the binding-protein-dependent transport system permease family. FecCD subfamily.</text>
</comment>
<feature type="transmembrane region" description="Helical" evidence="8">
    <location>
        <begin position="93"/>
        <end position="113"/>
    </location>
</feature>
<feature type="transmembrane region" description="Helical" evidence="8">
    <location>
        <begin position="241"/>
        <end position="270"/>
    </location>
</feature>
<dbReference type="OrthoDB" id="9811721at2"/>
<dbReference type="Gene3D" id="1.10.3470.10">
    <property type="entry name" value="ABC transporter involved in vitamin B12 uptake, BtuC"/>
    <property type="match status" value="1"/>
</dbReference>
<dbReference type="PANTHER" id="PTHR30472">
    <property type="entry name" value="FERRIC ENTEROBACTIN TRANSPORT SYSTEM PERMEASE PROTEIN"/>
    <property type="match status" value="1"/>
</dbReference>
<evidence type="ECO:0000256" key="2">
    <source>
        <dbReference type="ARBA" id="ARBA00007935"/>
    </source>
</evidence>
<feature type="transmembrane region" description="Helical" evidence="8">
    <location>
        <begin position="120"/>
        <end position="140"/>
    </location>
</feature>
<dbReference type="GO" id="GO:0022857">
    <property type="term" value="F:transmembrane transporter activity"/>
    <property type="evidence" value="ECO:0007669"/>
    <property type="project" value="InterPro"/>
</dbReference>
<dbReference type="Proteomes" id="UP000050482">
    <property type="component" value="Unassembled WGS sequence"/>
</dbReference>
<feature type="transmembrane region" description="Helical" evidence="8">
    <location>
        <begin position="6"/>
        <end position="27"/>
    </location>
</feature>
<evidence type="ECO:0000313" key="9">
    <source>
        <dbReference type="EMBL" id="KPV40930.1"/>
    </source>
</evidence>
<comment type="caution">
    <text evidence="9">The sequence shown here is derived from an EMBL/GenBank/DDBJ whole genome shotgun (WGS) entry which is preliminary data.</text>
</comment>
<dbReference type="InterPro" id="IPR000522">
    <property type="entry name" value="ABC_transptr_permease_BtuC"/>
</dbReference>
<keyword evidence="3" id="KW-0813">Transport</keyword>
<dbReference type="GO" id="GO:0005886">
    <property type="term" value="C:plasma membrane"/>
    <property type="evidence" value="ECO:0007669"/>
    <property type="project" value="UniProtKB-SubCell"/>
</dbReference>
<feature type="transmembrane region" description="Helical" evidence="8">
    <location>
        <begin position="194"/>
        <end position="213"/>
    </location>
</feature>
<sequence>MSNLRIRWTFVALGMALLVGAALELSLGPVSIPVRQLIPDAWGYFQGVHDTNAIVIGAIRMPRLFVAALVGAGLATTGAALQAVFRNPMADPSIIGVSSGASLGAVLTIQLGLSQLNEWYTPVGAFVSGLIVVLVIYRIATVRGKTSIYSLLLSGVAFSALCSSIVTLVLSLAPLETMQQMLFWLMGGLDGSTWREVLMLLVFVVIAIGIYLTQAHALDVLSLGEEQAQGVGVSLQLTKQVVLVTSAFVVGACVSSTGVIGFVGLVVPHLLRIWIGPANRRLIISSAVGGAVLMLFADLISRMILLPTELNVGIITSLLGAPFFLFLLRRQESRMYRG</sequence>
<protein>
    <submittedName>
        <fullName evidence="9">ABC transporter permease</fullName>
    </submittedName>
</protein>
<name>A0A0P9C712_9BACL</name>
<keyword evidence="5 8" id="KW-0812">Transmembrane</keyword>
<evidence type="ECO:0000256" key="5">
    <source>
        <dbReference type="ARBA" id="ARBA00022692"/>
    </source>
</evidence>
<dbReference type="FunFam" id="1.10.3470.10:FF:000001">
    <property type="entry name" value="Vitamin B12 ABC transporter permease BtuC"/>
    <property type="match status" value="1"/>
</dbReference>
<feature type="transmembrane region" description="Helical" evidence="8">
    <location>
        <begin position="310"/>
        <end position="328"/>
    </location>
</feature>
<keyword evidence="4" id="KW-1003">Cell membrane</keyword>
<evidence type="ECO:0000256" key="6">
    <source>
        <dbReference type="ARBA" id="ARBA00022989"/>
    </source>
</evidence>
<feature type="transmembrane region" description="Helical" evidence="8">
    <location>
        <begin position="282"/>
        <end position="304"/>
    </location>
</feature>
<evidence type="ECO:0000256" key="7">
    <source>
        <dbReference type="ARBA" id="ARBA00023136"/>
    </source>
</evidence>
<comment type="subcellular location">
    <subcellularLocation>
        <location evidence="1">Cell membrane</location>
        <topology evidence="1">Multi-pass membrane protein</topology>
    </subcellularLocation>
</comment>
<feature type="transmembrane region" description="Helical" evidence="8">
    <location>
        <begin position="64"/>
        <end position="81"/>
    </location>
</feature>
<keyword evidence="7 8" id="KW-0472">Membrane</keyword>
<dbReference type="InterPro" id="IPR037294">
    <property type="entry name" value="ABC_BtuC-like"/>
</dbReference>
<dbReference type="PANTHER" id="PTHR30472:SF25">
    <property type="entry name" value="ABC TRANSPORTER PERMEASE PROTEIN MJ0876-RELATED"/>
    <property type="match status" value="1"/>
</dbReference>
<dbReference type="CDD" id="cd06550">
    <property type="entry name" value="TM_ABC_iron-siderophores_like"/>
    <property type="match status" value="1"/>
</dbReference>
<organism evidence="9 10">
    <name type="scientific">Alicyclobacillus ferrooxydans</name>
    <dbReference type="NCBI Taxonomy" id="471514"/>
    <lineage>
        <taxon>Bacteria</taxon>
        <taxon>Bacillati</taxon>
        <taxon>Bacillota</taxon>
        <taxon>Bacilli</taxon>
        <taxon>Bacillales</taxon>
        <taxon>Alicyclobacillaceae</taxon>
        <taxon>Alicyclobacillus</taxon>
    </lineage>
</organism>
<dbReference type="STRING" id="471514.AN477_21645"/>
<keyword evidence="10" id="KW-1185">Reference proteome</keyword>
<dbReference type="EMBL" id="LJCO01000096">
    <property type="protein sequence ID" value="KPV40930.1"/>
    <property type="molecule type" value="Genomic_DNA"/>
</dbReference>
<gene>
    <name evidence="9" type="ORF">AN477_21645</name>
</gene>
<dbReference type="AlphaFoldDB" id="A0A0P9C712"/>
<dbReference type="RefSeq" id="WP_054971258.1">
    <property type="nucleotide sequence ID" value="NZ_LJCO01000096.1"/>
</dbReference>